<feature type="region of interest" description="Disordered" evidence="1">
    <location>
        <begin position="1"/>
        <end position="20"/>
    </location>
</feature>
<protein>
    <submittedName>
        <fullName evidence="3">Glycosyltransferase</fullName>
    </submittedName>
</protein>
<dbReference type="EMBL" id="CP043505">
    <property type="protein sequence ID" value="QEO14173.1"/>
    <property type="molecule type" value="Genomic_DNA"/>
</dbReference>
<dbReference type="InterPro" id="IPR007235">
    <property type="entry name" value="Glyco_trans_28_C"/>
</dbReference>
<dbReference type="Gene3D" id="3.40.50.2000">
    <property type="entry name" value="Glycogen Phosphorylase B"/>
    <property type="match status" value="2"/>
</dbReference>
<dbReference type="Proteomes" id="UP000324678">
    <property type="component" value="Chromosome"/>
</dbReference>
<dbReference type="GO" id="GO:0016758">
    <property type="term" value="F:hexosyltransferase activity"/>
    <property type="evidence" value="ECO:0007669"/>
    <property type="project" value="InterPro"/>
</dbReference>
<dbReference type="KEGG" id="ail:FLP10_06880"/>
<evidence type="ECO:0000256" key="1">
    <source>
        <dbReference type="SAM" id="MobiDB-lite"/>
    </source>
</evidence>
<accession>A0A5C1YDI9</accession>
<feature type="domain" description="Glycosyl transferase family 28 C-terminal" evidence="2">
    <location>
        <begin position="248"/>
        <end position="312"/>
    </location>
</feature>
<gene>
    <name evidence="3" type="ORF">FLP10_06880</name>
</gene>
<name>A0A5C1YDI9_9MICO</name>
<evidence type="ECO:0000313" key="3">
    <source>
        <dbReference type="EMBL" id="QEO14173.1"/>
    </source>
</evidence>
<reference evidence="3 4" key="1">
    <citation type="submission" date="2019-09" db="EMBL/GenBank/DDBJ databases">
        <title>Genome sequencing of strain KACC 19306.</title>
        <authorList>
            <person name="Heo J."/>
            <person name="Kim S.-J."/>
            <person name="Kim J.-S."/>
            <person name="Hong S.-B."/>
            <person name="Kwon S.-W."/>
        </authorList>
    </citation>
    <scope>NUCLEOTIDE SEQUENCE [LARGE SCALE GENOMIC DNA]</scope>
    <source>
        <strain evidence="3 4">KACC 19306</strain>
    </source>
</reference>
<organism evidence="3 4">
    <name type="scientific">Agromyces intestinalis</name>
    <dbReference type="NCBI Taxonomy" id="2592652"/>
    <lineage>
        <taxon>Bacteria</taxon>
        <taxon>Bacillati</taxon>
        <taxon>Actinomycetota</taxon>
        <taxon>Actinomycetes</taxon>
        <taxon>Micrococcales</taxon>
        <taxon>Microbacteriaceae</taxon>
        <taxon>Agromyces</taxon>
    </lineage>
</organism>
<dbReference type="Pfam" id="PF04101">
    <property type="entry name" value="Glyco_tran_28_C"/>
    <property type="match status" value="1"/>
</dbReference>
<evidence type="ECO:0000313" key="4">
    <source>
        <dbReference type="Proteomes" id="UP000324678"/>
    </source>
</evidence>
<proteinExistence type="predicted"/>
<dbReference type="OrthoDB" id="555447at2"/>
<evidence type="ECO:0000259" key="2">
    <source>
        <dbReference type="Pfam" id="PF04101"/>
    </source>
</evidence>
<keyword evidence="3" id="KW-0808">Transferase</keyword>
<dbReference type="SUPFAM" id="SSF53756">
    <property type="entry name" value="UDP-Glycosyltransferase/glycogen phosphorylase"/>
    <property type="match status" value="1"/>
</dbReference>
<keyword evidence="4" id="KW-1185">Reference proteome</keyword>
<sequence length="339" mass="37047">MPSEADAALGARTPTKGEVVMPNSPRKMLLAASTGGHLHELVRQTEYLRPSDDSLWVTFESPQADSLLRGRRVMHVPYVRPRDYVGVARAIGRVHGAIRGERFDVAVSTGSAIALAVLPVARMSRIPATYIESVCRVDGPSMTGRVLAGLHAADLRTQHASWAGRRWHAQPSVLATYARRLRPLPDRPLRVFVTLGTIEGYRFDALVDQVLRSGLAGPETTWQLGFTDRDDLPGRVHGHLAPEEFARIALEADVVVTHAGVGTLLGMLELGIHPLLVVRRASRGEHVDDHQEQIADLVRELRVADAVEIDDLDAGTMVEAARWEIVDRVDEPALAGRAA</sequence>
<dbReference type="AlphaFoldDB" id="A0A5C1YDI9"/>